<dbReference type="GO" id="GO:0007189">
    <property type="term" value="P:adenylate cyclase-activating G protein-coupled receptor signaling pathway"/>
    <property type="evidence" value="ECO:0007669"/>
    <property type="project" value="TreeGrafter"/>
</dbReference>
<keyword evidence="5 11" id="KW-1133">Transmembrane helix</keyword>
<evidence type="ECO:0000313" key="15">
    <source>
        <dbReference type="RefSeq" id="XP_028154356.1"/>
    </source>
</evidence>
<keyword evidence="14" id="KW-1185">Reference proteome</keyword>
<dbReference type="InterPro" id="IPR008365">
    <property type="entry name" value="Prostanoid_rcpt"/>
</dbReference>
<dbReference type="RefSeq" id="XP_028154356.1">
    <property type="nucleotide sequence ID" value="XM_028298555.1"/>
</dbReference>
<protein>
    <submittedName>
        <fullName evidence="15">Rhodopsin, GQ-coupled</fullName>
    </submittedName>
</protein>
<evidence type="ECO:0000256" key="11">
    <source>
        <dbReference type="SAM" id="Phobius"/>
    </source>
</evidence>
<dbReference type="SUPFAM" id="SSF81321">
    <property type="entry name" value="Family A G protein-coupled receptor-like"/>
    <property type="match status" value="1"/>
</dbReference>
<dbReference type="AlphaFoldDB" id="A0A6P7GX94"/>
<feature type="transmembrane region" description="Helical" evidence="11">
    <location>
        <begin position="164"/>
        <end position="189"/>
    </location>
</feature>
<evidence type="ECO:0000256" key="4">
    <source>
        <dbReference type="ARBA" id="ARBA00022692"/>
    </source>
</evidence>
<dbReference type="EnsemblMetazoa" id="XM_050663358.1">
    <property type="protein sequence ID" value="XP_050519315.1"/>
    <property type="gene ID" value="LOC126893316"/>
</dbReference>
<evidence type="ECO:0000256" key="3">
    <source>
        <dbReference type="ARBA" id="ARBA00022475"/>
    </source>
</evidence>
<reference evidence="15" key="1">
    <citation type="submission" date="2025-04" db="UniProtKB">
        <authorList>
            <consortium name="RefSeq"/>
        </authorList>
    </citation>
    <scope>IDENTIFICATION</scope>
    <source>
        <tissue evidence="15">Whole insect</tissue>
    </source>
</reference>
<feature type="transmembrane region" description="Helical" evidence="11">
    <location>
        <begin position="41"/>
        <end position="60"/>
    </location>
</feature>
<dbReference type="GO" id="GO:0007204">
    <property type="term" value="P:positive regulation of cytosolic calcium ion concentration"/>
    <property type="evidence" value="ECO:0007669"/>
    <property type="project" value="TreeGrafter"/>
</dbReference>
<dbReference type="InterPro" id="IPR017452">
    <property type="entry name" value="GPCR_Rhodpsn_7TM"/>
</dbReference>
<evidence type="ECO:0000256" key="8">
    <source>
        <dbReference type="ARBA" id="ARBA00023170"/>
    </source>
</evidence>
<keyword evidence="8" id="KW-0675">Receptor</keyword>
<feature type="transmembrane region" description="Helical" evidence="11">
    <location>
        <begin position="6"/>
        <end position="29"/>
    </location>
</feature>
<feature type="transmembrane region" description="Helical" evidence="11">
    <location>
        <begin position="80"/>
        <end position="101"/>
    </location>
</feature>
<proteinExistence type="inferred from homology"/>
<dbReference type="EnsemblMetazoa" id="XM_050663357.1">
    <property type="protein sequence ID" value="XP_050519314.1"/>
    <property type="gene ID" value="LOC126893316"/>
</dbReference>
<evidence type="ECO:0000256" key="10">
    <source>
        <dbReference type="ARBA" id="ARBA00023224"/>
    </source>
</evidence>
<gene>
    <name evidence="15" type="primary">LOC114347901</name>
</gene>
<sequence>MVNGIWSYVMQLAFLIGLLANLFALWILYKTASRRNKKHLFMLRCLAANDIMAQIGMVILTNPSTYTYFHASIYCPSFVVVRAFGLGSGCVAFVMALERWLALTRPFLYHQLVTYERLKKFLFGLWITAVLLTYMPLFGFGIYYDATKETCIRFRYGSQPKDKVYAYIFFAFGTTLLLCIAFCNTSVICELSRIRSQQRVLVRRISKSIISNRIGATRYQTPEEVAFAKLMAFVCIIYVVCWAPQMMTVPLAQYFQLHSLADEKLRKFFLIADTGLIIYLLLDPFIYVLQGYFEGRLRVNCCSRQSDSNLSIPSITKTHHSDISVSIPFDVKDSKPDDEFVVMNSIKSTS</sequence>
<accession>A0A6P7GX94</accession>
<feature type="transmembrane region" description="Helical" evidence="11">
    <location>
        <begin position="268"/>
        <end position="289"/>
    </location>
</feature>
<dbReference type="GO" id="GO:0005886">
    <property type="term" value="C:plasma membrane"/>
    <property type="evidence" value="ECO:0007669"/>
    <property type="project" value="UniProtKB-SubCell"/>
</dbReference>
<feature type="domain" description="G-protein coupled receptors family 1 profile" evidence="12">
    <location>
        <begin position="20"/>
        <end position="287"/>
    </location>
</feature>
<dbReference type="PROSITE" id="PS00237">
    <property type="entry name" value="G_PROTEIN_RECEP_F1_1"/>
    <property type="match status" value="1"/>
</dbReference>
<keyword evidence="7 11" id="KW-0472">Membrane</keyword>
<feature type="transmembrane region" description="Helical" evidence="11">
    <location>
        <begin position="227"/>
        <end position="248"/>
    </location>
</feature>
<dbReference type="Proteomes" id="UP001652700">
    <property type="component" value="Unplaced"/>
</dbReference>
<keyword evidence="4 11" id="KW-0812">Transmembrane</keyword>
<evidence type="ECO:0000256" key="6">
    <source>
        <dbReference type="ARBA" id="ARBA00023040"/>
    </source>
</evidence>
<dbReference type="PROSITE" id="PS50262">
    <property type="entry name" value="G_PROTEIN_RECEP_F1_2"/>
    <property type="match status" value="1"/>
</dbReference>
<evidence type="ECO:0000313" key="14">
    <source>
        <dbReference type="Proteomes" id="UP001652700"/>
    </source>
</evidence>
<evidence type="ECO:0000259" key="12">
    <source>
        <dbReference type="PROSITE" id="PS50262"/>
    </source>
</evidence>
<dbReference type="Pfam" id="PF00001">
    <property type="entry name" value="7tm_1"/>
    <property type="match status" value="1"/>
</dbReference>
<keyword evidence="10" id="KW-0807">Transducer</keyword>
<feature type="transmembrane region" description="Helical" evidence="11">
    <location>
        <begin position="121"/>
        <end position="144"/>
    </location>
</feature>
<evidence type="ECO:0000256" key="9">
    <source>
        <dbReference type="ARBA" id="ARBA00023180"/>
    </source>
</evidence>
<dbReference type="FunCoup" id="A0A6P7GX94">
    <property type="interactions" value="79"/>
</dbReference>
<comment type="similarity">
    <text evidence="2">Belongs to the G-protein coupled receptor 1 family.</text>
</comment>
<evidence type="ECO:0000256" key="7">
    <source>
        <dbReference type="ARBA" id="ARBA00023136"/>
    </source>
</evidence>
<dbReference type="GO" id="GO:0004930">
    <property type="term" value="F:G protein-coupled receptor activity"/>
    <property type="evidence" value="ECO:0007669"/>
    <property type="project" value="UniProtKB-KW"/>
</dbReference>
<evidence type="ECO:0000256" key="5">
    <source>
        <dbReference type="ARBA" id="ARBA00022989"/>
    </source>
</evidence>
<dbReference type="InterPro" id="IPR000276">
    <property type="entry name" value="GPCR_Rhodpsn"/>
</dbReference>
<evidence type="ECO:0000313" key="13">
    <source>
        <dbReference type="EnsemblMetazoa" id="XP_050519314.1"/>
    </source>
</evidence>
<dbReference type="Gene3D" id="1.20.1070.10">
    <property type="entry name" value="Rhodopsin 7-helix transmembrane proteins"/>
    <property type="match status" value="1"/>
</dbReference>
<evidence type="ECO:0000256" key="1">
    <source>
        <dbReference type="ARBA" id="ARBA00004651"/>
    </source>
</evidence>
<keyword evidence="6" id="KW-0297">G-protein coupled receptor</keyword>
<evidence type="ECO:0000256" key="2">
    <source>
        <dbReference type="ARBA" id="ARBA00010663"/>
    </source>
</evidence>
<organism evidence="15">
    <name type="scientific">Diabrotica virgifera virgifera</name>
    <name type="common">western corn rootworm</name>
    <dbReference type="NCBI Taxonomy" id="50390"/>
    <lineage>
        <taxon>Eukaryota</taxon>
        <taxon>Metazoa</taxon>
        <taxon>Ecdysozoa</taxon>
        <taxon>Arthropoda</taxon>
        <taxon>Hexapoda</taxon>
        <taxon>Insecta</taxon>
        <taxon>Pterygota</taxon>
        <taxon>Neoptera</taxon>
        <taxon>Endopterygota</taxon>
        <taxon>Coleoptera</taxon>
        <taxon>Polyphaga</taxon>
        <taxon>Cucujiformia</taxon>
        <taxon>Chrysomeloidea</taxon>
        <taxon>Chrysomelidae</taxon>
        <taxon>Galerucinae</taxon>
        <taxon>Diabroticina</taxon>
        <taxon>Diabroticites</taxon>
        <taxon>Diabrotica</taxon>
    </lineage>
</organism>
<dbReference type="OrthoDB" id="5959154at2759"/>
<keyword evidence="3" id="KW-1003">Cell membrane</keyword>
<comment type="subcellular location">
    <subcellularLocation>
        <location evidence="1">Cell membrane</location>
        <topology evidence="1">Multi-pass membrane protein</topology>
    </subcellularLocation>
</comment>
<name>A0A6P7GX94_DIAVI</name>
<reference evidence="13" key="2">
    <citation type="submission" date="2025-05" db="UniProtKB">
        <authorList>
            <consortium name="EnsemblMetazoa"/>
        </authorList>
    </citation>
    <scope>IDENTIFICATION</scope>
</reference>
<dbReference type="InParanoid" id="A0A6P7GX94"/>
<dbReference type="PANTHER" id="PTHR11866">
    <property type="entry name" value="G-PROTEIN COUPLED RECEPTOR FAMILY 1 MEMBER"/>
    <property type="match status" value="1"/>
</dbReference>
<keyword evidence="9" id="KW-0325">Glycoprotein</keyword>
<dbReference type="PANTHER" id="PTHR11866:SF16">
    <property type="entry name" value="PROSTAGLANDIN E2 RECEPTOR EP4 SUBTYPE-LIKE PROTEIN"/>
    <property type="match status" value="1"/>
</dbReference>